<dbReference type="KEGG" id="mprt:ET475_00505"/>
<dbReference type="Gene3D" id="3.40.30.10">
    <property type="entry name" value="Glutaredoxin"/>
    <property type="match status" value="1"/>
</dbReference>
<evidence type="ECO:0000313" key="4">
    <source>
        <dbReference type="Proteomes" id="UP000293995"/>
    </source>
</evidence>
<name>A0A4V0YCW5_9MICO</name>
<dbReference type="Pfam" id="PF13462">
    <property type="entry name" value="Thioredoxin_4"/>
    <property type="match status" value="1"/>
</dbReference>
<dbReference type="OrthoDB" id="117402at2"/>
<evidence type="ECO:0000259" key="2">
    <source>
        <dbReference type="Pfam" id="PF13462"/>
    </source>
</evidence>
<reference evidence="3 4" key="1">
    <citation type="submission" date="2019-01" db="EMBL/GenBank/DDBJ databases">
        <title>Genome sequencing of strain DFW100M-13.</title>
        <authorList>
            <person name="Heo J."/>
            <person name="Kim S.-J."/>
            <person name="Kim J.-S."/>
            <person name="Hong S.-B."/>
            <person name="Kwon S.-W."/>
        </authorList>
    </citation>
    <scope>NUCLEOTIDE SEQUENCE [LARGE SCALE GENOMIC DNA]</scope>
    <source>
        <strain evidence="3 4">DFW100M-13</strain>
    </source>
</reference>
<dbReference type="InterPro" id="IPR036249">
    <property type="entry name" value="Thioredoxin-like_sf"/>
</dbReference>
<dbReference type="CDD" id="cd02972">
    <property type="entry name" value="DsbA_family"/>
    <property type="match status" value="1"/>
</dbReference>
<proteinExistence type="predicted"/>
<keyword evidence="4" id="KW-1185">Reference proteome</keyword>
<dbReference type="Proteomes" id="UP000293995">
    <property type="component" value="Chromosome"/>
</dbReference>
<accession>A0A4V0YCW5</accession>
<gene>
    <name evidence="3" type="ORF">ET475_00505</name>
</gene>
<dbReference type="EMBL" id="CP035494">
    <property type="protein sequence ID" value="QAY58631.1"/>
    <property type="molecule type" value="Genomic_DNA"/>
</dbReference>
<feature type="domain" description="Thioredoxin-like fold" evidence="2">
    <location>
        <begin position="174"/>
        <end position="354"/>
    </location>
</feature>
<dbReference type="AlphaFoldDB" id="A0A4V0YCW5"/>
<dbReference type="SUPFAM" id="SSF52833">
    <property type="entry name" value="Thioredoxin-like"/>
    <property type="match status" value="1"/>
</dbReference>
<feature type="region of interest" description="Disordered" evidence="1">
    <location>
        <begin position="148"/>
        <end position="168"/>
    </location>
</feature>
<sequence length="360" mass="37777">MIRFVDMFRDRFGVEAICRTISAIDSGFLTAGTGPARPAPRPPGRCTTRYWCPKLSAWRSSPVHSRSPPPSSWPATDRVGGTYVVPDWLGRLSALSRWFRRAFATVPRRFVVRPLRMAMSKTRVPALLLAPIIAGALALTGCSAVTDSPASAPSDSAPAPSAQGAGTAVPASLGDHVITAGDGPVEIALWTDLSCPYCAMLEAETGDLIASWVASGDVTLTIHPLNFVSEKHGDATDWSTRAAGAIAAVADAGEGAAIPAFYALLQKNQPTDAGALGDDDIIALAAHAGVTADIRDAVETQRFGDWVQASNDHWLGTTIDGTAQVVQGVPVLVVDGTVFDIQDTNADRLQAAVDVALDQP</sequence>
<feature type="compositionally biased region" description="Low complexity" evidence="1">
    <location>
        <begin position="148"/>
        <end position="162"/>
    </location>
</feature>
<evidence type="ECO:0000256" key="1">
    <source>
        <dbReference type="SAM" id="MobiDB-lite"/>
    </source>
</evidence>
<protein>
    <recommendedName>
        <fullName evidence="2">Thioredoxin-like fold domain-containing protein</fullName>
    </recommendedName>
</protein>
<organism evidence="3 4">
    <name type="scientific">Microbacterium protaetiae</name>
    <dbReference type="NCBI Taxonomy" id="2509458"/>
    <lineage>
        <taxon>Bacteria</taxon>
        <taxon>Bacillati</taxon>
        <taxon>Actinomycetota</taxon>
        <taxon>Actinomycetes</taxon>
        <taxon>Micrococcales</taxon>
        <taxon>Microbacteriaceae</taxon>
        <taxon>Microbacterium</taxon>
    </lineage>
</organism>
<evidence type="ECO:0000313" key="3">
    <source>
        <dbReference type="EMBL" id="QAY58631.1"/>
    </source>
</evidence>
<dbReference type="InterPro" id="IPR012336">
    <property type="entry name" value="Thioredoxin-like_fold"/>
</dbReference>